<dbReference type="Proteomes" id="UP000283269">
    <property type="component" value="Unassembled WGS sequence"/>
</dbReference>
<gene>
    <name evidence="1" type="ORF">CVT25_014275</name>
</gene>
<sequence>MDCRTSSPSSPPLLSSTPKLCPAIRLSRFTHRLGAIQPGMSPTIQPSIVQTTSFNQPTNLPACQPWITGFGSEAMVWKLKTCIQLTRWQQFARLPPQPTIPPLCPPSPSPSLLCTQTQLLSFLHFIFFF</sequence>
<reference evidence="1 2" key="1">
    <citation type="journal article" date="2018" name="Evol. Lett.">
        <title>Horizontal gene cluster transfer increased hallucinogenic mushroom diversity.</title>
        <authorList>
            <person name="Reynolds H.T."/>
            <person name="Vijayakumar V."/>
            <person name="Gluck-Thaler E."/>
            <person name="Korotkin H.B."/>
            <person name="Matheny P.B."/>
            <person name="Slot J.C."/>
        </authorList>
    </citation>
    <scope>NUCLEOTIDE SEQUENCE [LARGE SCALE GENOMIC DNA]</scope>
    <source>
        <strain evidence="1 2">2631</strain>
    </source>
</reference>
<dbReference type="InParanoid" id="A0A409XKW8"/>
<organism evidence="1 2">
    <name type="scientific">Psilocybe cyanescens</name>
    <dbReference type="NCBI Taxonomy" id="93625"/>
    <lineage>
        <taxon>Eukaryota</taxon>
        <taxon>Fungi</taxon>
        <taxon>Dikarya</taxon>
        <taxon>Basidiomycota</taxon>
        <taxon>Agaricomycotina</taxon>
        <taxon>Agaricomycetes</taxon>
        <taxon>Agaricomycetidae</taxon>
        <taxon>Agaricales</taxon>
        <taxon>Agaricineae</taxon>
        <taxon>Strophariaceae</taxon>
        <taxon>Psilocybe</taxon>
    </lineage>
</organism>
<name>A0A409XKW8_PSICY</name>
<evidence type="ECO:0000313" key="1">
    <source>
        <dbReference type="EMBL" id="PPQ91398.1"/>
    </source>
</evidence>
<accession>A0A409XKW8</accession>
<comment type="caution">
    <text evidence="1">The sequence shown here is derived from an EMBL/GenBank/DDBJ whole genome shotgun (WGS) entry which is preliminary data.</text>
</comment>
<evidence type="ECO:0000313" key="2">
    <source>
        <dbReference type="Proteomes" id="UP000283269"/>
    </source>
</evidence>
<proteinExistence type="predicted"/>
<dbReference type="EMBL" id="NHYD01001351">
    <property type="protein sequence ID" value="PPQ91398.1"/>
    <property type="molecule type" value="Genomic_DNA"/>
</dbReference>
<dbReference type="AlphaFoldDB" id="A0A409XKW8"/>
<protein>
    <submittedName>
        <fullName evidence="1">Uncharacterized protein</fullName>
    </submittedName>
</protein>
<keyword evidence="2" id="KW-1185">Reference proteome</keyword>